<evidence type="ECO:0008006" key="3">
    <source>
        <dbReference type="Google" id="ProtNLM"/>
    </source>
</evidence>
<dbReference type="STRING" id="1220589.CD32_11260"/>
<dbReference type="RefSeq" id="WP_036154575.1">
    <property type="nucleotide sequence ID" value="NZ_AVCX01000006.1"/>
</dbReference>
<dbReference type="EMBL" id="JPVP01000055">
    <property type="protein sequence ID" value="KGR85023.1"/>
    <property type="molecule type" value="Genomic_DNA"/>
</dbReference>
<dbReference type="eggNOG" id="ENOG502Z7KZ">
    <property type="taxonomic scope" value="Bacteria"/>
</dbReference>
<dbReference type="AlphaFoldDB" id="A0A0A3IQ76"/>
<comment type="caution">
    <text evidence="1">The sequence shown here is derived from an EMBL/GenBank/DDBJ whole genome shotgun (WGS) entry which is preliminary data.</text>
</comment>
<accession>A0A0A3IQ76</accession>
<evidence type="ECO:0000313" key="2">
    <source>
        <dbReference type="Proteomes" id="UP000030437"/>
    </source>
</evidence>
<organism evidence="1 2">
    <name type="scientific">Lysinibacillus odysseyi 34hs-1 = NBRC 100172</name>
    <dbReference type="NCBI Taxonomy" id="1220589"/>
    <lineage>
        <taxon>Bacteria</taxon>
        <taxon>Bacillati</taxon>
        <taxon>Bacillota</taxon>
        <taxon>Bacilli</taxon>
        <taxon>Bacillales</taxon>
        <taxon>Bacillaceae</taxon>
        <taxon>Lysinibacillus</taxon>
    </lineage>
</organism>
<reference evidence="1 2" key="1">
    <citation type="submission" date="2014-02" db="EMBL/GenBank/DDBJ databases">
        <title>Draft genome sequence of Lysinibacillus odysseyi NBRC 100172.</title>
        <authorList>
            <person name="Zhang F."/>
            <person name="Wang G."/>
            <person name="Zhang L."/>
        </authorList>
    </citation>
    <scope>NUCLEOTIDE SEQUENCE [LARGE SCALE GENOMIC DNA]</scope>
    <source>
        <strain evidence="1 2">NBRC 100172</strain>
    </source>
</reference>
<dbReference type="Proteomes" id="UP000030437">
    <property type="component" value="Unassembled WGS sequence"/>
</dbReference>
<sequence>MKKKWSFLIIVMVLMFVIKGFSSTTMIENSATWIWNPYLLDSKGEEYIAFMQEQGVKKVFVQVDVEVPNEIYRTFFEKVRAADIAVYALDGGRGWGENRQPAEVFMEWVEQLQQEEPLLAGIHIDVEPYLLEQWTTDRQQVIQNYFDIVSILRQFTTGQNLAFEVDIPFWFDTIPYENAYGKGLVSEWIIDTADVVTLMAYRNQAEGENGIIGLVETELSYAQEKGKKVAVGVETLSSDEGTYISFAGMSKYELKNETDKVTAAYRQNPAFSGIAVHYIDPWMDMK</sequence>
<proteinExistence type="predicted"/>
<name>A0A0A3IQ76_9BACI</name>
<gene>
    <name evidence="1" type="ORF">CD32_11260</name>
</gene>
<evidence type="ECO:0000313" key="1">
    <source>
        <dbReference type="EMBL" id="KGR85023.1"/>
    </source>
</evidence>
<dbReference type="OrthoDB" id="7054537at2"/>
<keyword evidence="2" id="KW-1185">Reference proteome</keyword>
<protein>
    <recommendedName>
        <fullName evidence="3">Amidase</fullName>
    </recommendedName>
</protein>